<dbReference type="InterPro" id="IPR016167">
    <property type="entry name" value="FAD-bd_PCMH_sub1"/>
</dbReference>
<comment type="similarity">
    <text evidence="2">Belongs to the oxygen-dependent FAD-linked oxidoreductase family.</text>
</comment>
<keyword evidence="3" id="KW-0285">Flavoprotein</keyword>
<dbReference type="GO" id="GO:0016491">
    <property type="term" value="F:oxidoreductase activity"/>
    <property type="evidence" value="ECO:0007669"/>
    <property type="project" value="UniProtKB-KW"/>
</dbReference>
<comment type="cofactor">
    <cofactor evidence="1">
        <name>FAD</name>
        <dbReference type="ChEBI" id="CHEBI:57692"/>
    </cofactor>
</comment>
<dbReference type="InterPro" id="IPR016166">
    <property type="entry name" value="FAD-bd_PCMH"/>
</dbReference>
<feature type="domain" description="FAD-binding PCMH-type" evidence="6">
    <location>
        <begin position="45"/>
        <end position="213"/>
    </location>
</feature>
<dbReference type="Gene3D" id="3.30.43.10">
    <property type="entry name" value="Uridine Diphospho-n-acetylenolpyruvylglucosamine Reductase, domain 2"/>
    <property type="match status" value="1"/>
</dbReference>
<dbReference type="OrthoDB" id="5169292at2"/>
<dbReference type="InterPro" id="IPR012951">
    <property type="entry name" value="BBE"/>
</dbReference>
<dbReference type="InterPro" id="IPR036318">
    <property type="entry name" value="FAD-bd_PCMH-like_sf"/>
</dbReference>
<dbReference type="RefSeq" id="WP_149852726.1">
    <property type="nucleotide sequence ID" value="NZ_VUOB01000054.1"/>
</dbReference>
<dbReference type="InterPro" id="IPR050416">
    <property type="entry name" value="FAD-linked_Oxidoreductase"/>
</dbReference>
<sequence length="466" mass="49744">MNTTPATLTAPQDAIDALAGRVRGSVLRPGDEEFDTERAGFQTAATHRPSILVGAADAADVRAAVEFARDHGLPVAVQATGHGLSVTAEGGVLISTRRMTGVSIDPETRTAWVEAGVRWDQVIAEAAPHGLAPLNGSAPHVGAVAYTLGGGISLLAREFGYASDHVRAIDVVTADGVLRHVTPDSDADLFWALRGGQNNFGVVTGLRIDLVPVARVYGGGLYFGTDQVTDVLQAWREWTATVPEELSSSVALIRFPDLPRVPELLRGRYVAHVRIAYTGDEATGERLVEPLRAVGPRLMDTLAEMPYTESWSIYNDPTFPHPYLGTNALLRELDATAMPTVLDLVGPTAPVGCIVQVNHLGGALSREPEVASAVGHRDATYLVRLISILGTADEDTLLSTQQGVLDALAPWTVGRSLNFLFGAKDADQVRAAYDPADYQRLAELKAEYDAANTFRLNHNIPPAIAD</sequence>
<dbReference type="Pfam" id="PF01565">
    <property type="entry name" value="FAD_binding_4"/>
    <property type="match status" value="1"/>
</dbReference>
<dbReference type="PROSITE" id="PS00862">
    <property type="entry name" value="OX2_COVAL_FAD"/>
    <property type="match status" value="1"/>
</dbReference>
<evidence type="ECO:0000256" key="5">
    <source>
        <dbReference type="ARBA" id="ARBA00023002"/>
    </source>
</evidence>
<evidence type="ECO:0000256" key="2">
    <source>
        <dbReference type="ARBA" id="ARBA00005466"/>
    </source>
</evidence>
<evidence type="ECO:0000259" key="6">
    <source>
        <dbReference type="PROSITE" id="PS51387"/>
    </source>
</evidence>
<dbReference type="EMBL" id="VUOB01000054">
    <property type="protein sequence ID" value="KAA2255940.1"/>
    <property type="molecule type" value="Genomic_DNA"/>
</dbReference>
<dbReference type="GO" id="GO:0071949">
    <property type="term" value="F:FAD binding"/>
    <property type="evidence" value="ECO:0007669"/>
    <property type="project" value="InterPro"/>
</dbReference>
<dbReference type="PANTHER" id="PTHR42973">
    <property type="entry name" value="BINDING OXIDOREDUCTASE, PUTATIVE (AFU_ORTHOLOGUE AFUA_1G17690)-RELATED"/>
    <property type="match status" value="1"/>
</dbReference>
<dbReference type="Pfam" id="PF08031">
    <property type="entry name" value="BBE"/>
    <property type="match status" value="1"/>
</dbReference>
<reference evidence="7 8" key="1">
    <citation type="submission" date="2019-09" db="EMBL/GenBank/DDBJ databases">
        <title>Goodfellowia gen. nov., a new genus of the Pseudonocardineae related to Actinoalloteichus, containing Goodfellowia coeruleoviolacea gen. nov., comb. nov. gen. nov., comb. nov.</title>
        <authorList>
            <person name="Labeda D."/>
        </authorList>
    </citation>
    <scope>NUCLEOTIDE SEQUENCE [LARGE SCALE GENOMIC DNA]</scope>
    <source>
        <strain evidence="7 8">AN110305</strain>
    </source>
</reference>
<dbReference type="Proteomes" id="UP000323454">
    <property type="component" value="Unassembled WGS sequence"/>
</dbReference>
<evidence type="ECO:0000256" key="1">
    <source>
        <dbReference type="ARBA" id="ARBA00001974"/>
    </source>
</evidence>
<keyword evidence="8" id="KW-1185">Reference proteome</keyword>
<evidence type="ECO:0000313" key="8">
    <source>
        <dbReference type="Proteomes" id="UP000323454"/>
    </source>
</evidence>
<dbReference type="PROSITE" id="PS51387">
    <property type="entry name" value="FAD_PCMH"/>
    <property type="match status" value="1"/>
</dbReference>
<protein>
    <submittedName>
        <fullName evidence="7">FAD-binding oxidoreductase</fullName>
    </submittedName>
</protein>
<evidence type="ECO:0000256" key="3">
    <source>
        <dbReference type="ARBA" id="ARBA00022630"/>
    </source>
</evidence>
<dbReference type="PANTHER" id="PTHR42973:SF39">
    <property type="entry name" value="FAD-BINDING PCMH-TYPE DOMAIN-CONTAINING PROTEIN"/>
    <property type="match status" value="1"/>
</dbReference>
<dbReference type="SUPFAM" id="SSF56176">
    <property type="entry name" value="FAD-binding/transporter-associated domain-like"/>
    <property type="match status" value="1"/>
</dbReference>
<dbReference type="Gene3D" id="3.40.462.20">
    <property type="match status" value="1"/>
</dbReference>
<evidence type="ECO:0000256" key="4">
    <source>
        <dbReference type="ARBA" id="ARBA00022827"/>
    </source>
</evidence>
<name>A0A5B2WYE3_9PSEU</name>
<keyword evidence="5" id="KW-0560">Oxidoreductase</keyword>
<accession>A0A5B2WYE3</accession>
<evidence type="ECO:0000313" key="7">
    <source>
        <dbReference type="EMBL" id="KAA2255940.1"/>
    </source>
</evidence>
<dbReference type="AlphaFoldDB" id="A0A5B2WYE3"/>
<comment type="caution">
    <text evidence="7">The sequence shown here is derived from an EMBL/GenBank/DDBJ whole genome shotgun (WGS) entry which is preliminary data.</text>
</comment>
<dbReference type="InterPro" id="IPR006094">
    <property type="entry name" value="Oxid_FAD_bind_N"/>
</dbReference>
<organism evidence="7 8">
    <name type="scientific">Solihabitans fulvus</name>
    <dbReference type="NCBI Taxonomy" id="1892852"/>
    <lineage>
        <taxon>Bacteria</taxon>
        <taxon>Bacillati</taxon>
        <taxon>Actinomycetota</taxon>
        <taxon>Actinomycetes</taxon>
        <taxon>Pseudonocardiales</taxon>
        <taxon>Pseudonocardiaceae</taxon>
        <taxon>Solihabitans</taxon>
    </lineage>
</organism>
<dbReference type="InterPro" id="IPR006093">
    <property type="entry name" value="Oxy_OxRdtase_FAD_BS"/>
</dbReference>
<keyword evidence="4" id="KW-0274">FAD</keyword>
<proteinExistence type="inferred from homology"/>
<gene>
    <name evidence="7" type="ORF">F0L68_27510</name>
</gene>
<dbReference type="Gene3D" id="3.30.465.10">
    <property type="match status" value="1"/>
</dbReference>
<dbReference type="InterPro" id="IPR016169">
    <property type="entry name" value="FAD-bd_PCMH_sub2"/>
</dbReference>
<reference evidence="7 8" key="2">
    <citation type="submission" date="2019-09" db="EMBL/GenBank/DDBJ databases">
        <authorList>
            <person name="Jin C."/>
        </authorList>
    </citation>
    <scope>NUCLEOTIDE SEQUENCE [LARGE SCALE GENOMIC DNA]</scope>
    <source>
        <strain evidence="7 8">AN110305</strain>
    </source>
</reference>